<organism evidence="1">
    <name type="scientific">Spodoptera frugiperda</name>
    <name type="common">Fall armyworm</name>
    <dbReference type="NCBI Taxonomy" id="7108"/>
    <lineage>
        <taxon>Eukaryota</taxon>
        <taxon>Metazoa</taxon>
        <taxon>Ecdysozoa</taxon>
        <taxon>Arthropoda</taxon>
        <taxon>Hexapoda</taxon>
        <taxon>Insecta</taxon>
        <taxon>Pterygota</taxon>
        <taxon>Neoptera</taxon>
        <taxon>Endopterygota</taxon>
        <taxon>Lepidoptera</taxon>
        <taxon>Glossata</taxon>
        <taxon>Ditrysia</taxon>
        <taxon>Noctuoidea</taxon>
        <taxon>Noctuidae</taxon>
        <taxon>Amphipyrinae</taxon>
        <taxon>Spodoptera</taxon>
    </lineage>
</organism>
<proteinExistence type="predicted"/>
<protein>
    <submittedName>
        <fullName evidence="1">SFRICE_023433</fullName>
    </submittedName>
</protein>
<sequence>MKRREVIVVFPGAADNVKGYRGSGSKQEKERDFSSSRLKYELCSFVYFLRWKHHPVTSPASGDARESVRLLLTKNHPFLLLRFEPEACL</sequence>
<name>A0A2H1WYV7_SPOFR</name>
<reference evidence="1" key="1">
    <citation type="submission" date="2016-07" db="EMBL/GenBank/DDBJ databases">
        <authorList>
            <person name="Bretaudeau A."/>
        </authorList>
    </citation>
    <scope>NUCLEOTIDE SEQUENCE</scope>
    <source>
        <strain evidence="1">Rice</strain>
        <tissue evidence="1">Whole body</tissue>
    </source>
</reference>
<gene>
    <name evidence="1" type="ORF">SFRICE_023433</name>
</gene>
<dbReference type="EMBL" id="ODYU01012079">
    <property type="protein sequence ID" value="SOQ58187.1"/>
    <property type="molecule type" value="Genomic_DNA"/>
</dbReference>
<dbReference type="AlphaFoldDB" id="A0A2H1WYV7"/>
<accession>A0A2H1WYV7</accession>
<evidence type="ECO:0000313" key="1">
    <source>
        <dbReference type="EMBL" id="SOQ58187.1"/>
    </source>
</evidence>